<feature type="repeat" description="WD" evidence="16">
    <location>
        <begin position="162"/>
        <end position="204"/>
    </location>
</feature>
<evidence type="ECO:0000256" key="5">
    <source>
        <dbReference type="ARBA" id="ARBA00021236"/>
    </source>
</evidence>
<dbReference type="InterPro" id="IPR036322">
    <property type="entry name" value="WD40_repeat_dom_sf"/>
</dbReference>
<feature type="compositionally biased region" description="Pro residues" evidence="17">
    <location>
        <begin position="1108"/>
        <end position="1120"/>
    </location>
</feature>
<dbReference type="InterPro" id="IPR001680">
    <property type="entry name" value="WD40_rpt"/>
</dbReference>
<evidence type="ECO:0000256" key="2">
    <source>
        <dbReference type="ARBA" id="ARBA00004397"/>
    </source>
</evidence>
<keyword evidence="12" id="KW-0472">Membrane</keyword>
<dbReference type="InterPro" id="IPR015943">
    <property type="entry name" value="WD40/YVTN_repeat-like_dom_sf"/>
</dbReference>
<feature type="compositionally biased region" description="Pro residues" evidence="17">
    <location>
        <begin position="991"/>
        <end position="1001"/>
    </location>
</feature>
<dbReference type="Pfam" id="PF00400">
    <property type="entry name" value="WD40"/>
    <property type="match status" value="1"/>
</dbReference>
<dbReference type="GO" id="GO:0005198">
    <property type="term" value="F:structural molecule activity"/>
    <property type="evidence" value="ECO:0007669"/>
    <property type="project" value="TreeGrafter"/>
</dbReference>
<feature type="compositionally biased region" description="Polar residues" evidence="17">
    <location>
        <begin position="877"/>
        <end position="895"/>
    </location>
</feature>
<evidence type="ECO:0000256" key="3">
    <source>
        <dbReference type="ARBA" id="ARBA00009358"/>
    </source>
</evidence>
<keyword evidence="13" id="KW-0968">Cytoplasmic vesicle</keyword>
<dbReference type="GO" id="GO:0005789">
    <property type="term" value="C:endoplasmic reticulum membrane"/>
    <property type="evidence" value="ECO:0007669"/>
    <property type="project" value="UniProtKB-SubCell"/>
</dbReference>
<dbReference type="PROSITE" id="PS50082">
    <property type="entry name" value="WD_REPEATS_2"/>
    <property type="match status" value="2"/>
</dbReference>
<feature type="compositionally biased region" description="Basic and acidic residues" evidence="17">
    <location>
        <begin position="1164"/>
        <end position="1173"/>
    </location>
</feature>
<comment type="similarity">
    <text evidence="3">Belongs to the WD repeat SEC31 family.</text>
</comment>
<dbReference type="GO" id="GO:0090110">
    <property type="term" value="P:COPII-coated vesicle cargo loading"/>
    <property type="evidence" value="ECO:0007669"/>
    <property type="project" value="TreeGrafter"/>
</dbReference>
<dbReference type="InterPro" id="IPR019775">
    <property type="entry name" value="WD40_repeat_CS"/>
</dbReference>
<evidence type="ECO:0000256" key="4">
    <source>
        <dbReference type="ARBA" id="ARBA00013507"/>
    </source>
</evidence>
<keyword evidence="8" id="KW-0677">Repeat</keyword>
<name>A0A022VY98_TRIRU</name>
<keyword evidence="6" id="KW-0813">Transport</keyword>
<dbReference type="Proteomes" id="UP000023758">
    <property type="component" value="Unassembled WGS sequence"/>
</dbReference>
<evidence type="ECO:0000256" key="15">
    <source>
        <dbReference type="ARBA" id="ARBA00025864"/>
    </source>
</evidence>
<dbReference type="Gene3D" id="1.20.940.10">
    <property type="entry name" value="Functional domain of the splicing factor Prp18"/>
    <property type="match status" value="1"/>
</dbReference>
<dbReference type="FunFam" id="1.20.940.10:FF:000007">
    <property type="entry name" value="Protein transport protein (SEC31), putative"/>
    <property type="match status" value="1"/>
</dbReference>
<dbReference type="SMART" id="SM00320">
    <property type="entry name" value="WD40"/>
    <property type="match status" value="6"/>
</dbReference>
<evidence type="ECO:0000259" key="19">
    <source>
        <dbReference type="Pfam" id="PF12931"/>
    </source>
</evidence>
<proteinExistence type="inferred from homology"/>
<evidence type="ECO:0000313" key="20">
    <source>
        <dbReference type="EMBL" id="EZF51021.1"/>
    </source>
</evidence>
<evidence type="ECO:0000256" key="14">
    <source>
        <dbReference type="ARBA" id="ARBA00025471"/>
    </source>
</evidence>
<comment type="subcellular location">
    <subcellularLocation>
        <location evidence="1">Cytoplasmic vesicle</location>
        <location evidence="1">COPII-coated vesicle membrane</location>
        <topology evidence="1">Peripheral membrane protein</topology>
        <orientation evidence="1">Cytoplasmic side</orientation>
    </subcellularLocation>
    <subcellularLocation>
        <location evidence="2">Endoplasmic reticulum membrane</location>
        <topology evidence="2">Peripheral membrane protein</topology>
        <orientation evidence="2">Cytoplasmic side</orientation>
    </subcellularLocation>
</comment>
<dbReference type="EMBL" id="KK207876">
    <property type="protein sequence ID" value="EZF51021.1"/>
    <property type="molecule type" value="Genomic_DNA"/>
</dbReference>
<dbReference type="InterPro" id="IPR024298">
    <property type="entry name" value="Sec16_Sec23-bd"/>
</dbReference>
<dbReference type="Gene3D" id="2.130.10.10">
    <property type="entry name" value="YVTN repeat-like/Quinoprotein amine dehydrogenase"/>
    <property type="match status" value="1"/>
</dbReference>
<gene>
    <name evidence="20" type="ORF">H103_05823</name>
</gene>
<keyword evidence="10" id="KW-0931">ER-Golgi transport</keyword>
<keyword evidence="11" id="KW-0653">Protein transport</keyword>
<evidence type="ECO:0000256" key="1">
    <source>
        <dbReference type="ARBA" id="ARBA00004299"/>
    </source>
</evidence>
<feature type="region of interest" description="Disordered" evidence="17">
    <location>
        <begin position="489"/>
        <end position="512"/>
    </location>
</feature>
<evidence type="ECO:0000256" key="9">
    <source>
        <dbReference type="ARBA" id="ARBA00022824"/>
    </source>
</evidence>
<dbReference type="SUPFAM" id="SSF50978">
    <property type="entry name" value="WD40 repeat-like"/>
    <property type="match status" value="1"/>
</dbReference>
<dbReference type="OrthoDB" id="542917at2759"/>
<dbReference type="FunFam" id="2.130.10.10:FF:000193">
    <property type="entry name" value="Protein transport protein SEC31, putative"/>
    <property type="match status" value="1"/>
</dbReference>
<dbReference type="GO" id="GO:0007029">
    <property type="term" value="P:endoplasmic reticulum organization"/>
    <property type="evidence" value="ECO:0007669"/>
    <property type="project" value="TreeGrafter"/>
</dbReference>
<reference evidence="20" key="1">
    <citation type="submission" date="2014-02" db="EMBL/GenBank/DDBJ databases">
        <title>The Genome Sequence of Trichophyton rubrum (morphotype fischeri) CBS 288.86.</title>
        <authorList>
            <consortium name="The Broad Institute Genomics Platform"/>
            <person name="Cuomo C.A."/>
            <person name="White T.C."/>
            <person name="Graser Y."/>
            <person name="Martinez-Rossi N."/>
            <person name="Heitman J."/>
            <person name="Young S.K."/>
            <person name="Zeng Q."/>
            <person name="Gargeya S."/>
            <person name="Abouelleil A."/>
            <person name="Alvarado L."/>
            <person name="Chapman S.B."/>
            <person name="Gainer-Dewar J."/>
            <person name="Goldberg J."/>
            <person name="Griggs A."/>
            <person name="Gujja S."/>
            <person name="Hansen M."/>
            <person name="Howarth C."/>
            <person name="Imamovic A."/>
            <person name="Larimer J."/>
            <person name="Martinez D."/>
            <person name="Murphy C."/>
            <person name="Pearson M.D."/>
            <person name="Persinoti G."/>
            <person name="Poon T."/>
            <person name="Priest M."/>
            <person name="Roberts A.D."/>
            <person name="Saif S."/>
            <person name="Shea T.D."/>
            <person name="Sykes S.N."/>
            <person name="Wortman J."/>
            <person name="Nusbaum C."/>
            <person name="Birren B."/>
        </authorList>
    </citation>
    <scope>NUCLEOTIDE SEQUENCE [LARGE SCALE GENOMIC DNA]</scope>
    <source>
        <strain evidence="20">CBS 288.86</strain>
    </source>
</reference>
<feature type="compositionally biased region" description="Basic and acidic residues" evidence="17">
    <location>
        <begin position="489"/>
        <end position="502"/>
    </location>
</feature>
<dbReference type="PANTHER" id="PTHR13923">
    <property type="entry name" value="SEC31-RELATED PROTEIN"/>
    <property type="match status" value="1"/>
</dbReference>
<feature type="domain" description="SRA1/Sec31" evidence="18">
    <location>
        <begin position="1132"/>
        <end position="1264"/>
    </location>
</feature>
<evidence type="ECO:0000259" key="18">
    <source>
        <dbReference type="Pfam" id="PF07304"/>
    </source>
</evidence>
<evidence type="ECO:0000256" key="7">
    <source>
        <dbReference type="ARBA" id="ARBA00022574"/>
    </source>
</evidence>
<evidence type="ECO:0000256" key="10">
    <source>
        <dbReference type="ARBA" id="ARBA00022892"/>
    </source>
</evidence>
<dbReference type="PANTHER" id="PTHR13923:SF11">
    <property type="entry name" value="SECRETORY 31, ISOFORM D"/>
    <property type="match status" value="1"/>
</dbReference>
<evidence type="ECO:0000256" key="13">
    <source>
        <dbReference type="ARBA" id="ARBA00023329"/>
    </source>
</evidence>
<dbReference type="GO" id="GO:0070971">
    <property type="term" value="C:endoplasmic reticulum exit site"/>
    <property type="evidence" value="ECO:0007669"/>
    <property type="project" value="TreeGrafter"/>
</dbReference>
<sequence length="1314" mass="141943">MVRLRQIPRSAAFAWSPGHSSPFLATGTHVRAVDVDFSNETFLELWDLKLDGENVGAELQPVAKISTESRFHDLGWAETEDSTRGLIAGALENGALNLWDAAKLLDGSSSEPAMKVAAHSGAVKTLQFHPRHSNLLASGGSVGELFITDLNNIENPTRLGKVAASQVEIDCLDWNKKVPHILATGNSDGFVTVWDAKAGKESLTLKNLGRKPVSAIAWDPEKPTRLVTSIPLETDPVILVWDLRNANAPERVLKGHESGVLSLSWCPQDPRLLLSSGEDNRNICWNPQTGEAYGEFPIVTNATFQTRFNPTNPNILATASLDGKISVQTLQNTNPETAQKGDDAQPLNDEDFFAKAQTQPQGPTFSLPKAPKWFERPTTANFGFGGRVISVVTAPGTRTSTIRISKFEVDASIGAATDAFESALSSGDVRSICESRAAEAKTEEEKSDWRVMTTLMSETPRKELVTHLGFTGDVDEAADSLAKLGLKTEESEEKKVEEKEKPSLAPPAGARKHKRLTSIFDTGADGESDSFLTDLSASKAAQTNSPFQLFTGEETEADKSITKALIQGQFDKALEICLKEDRMADALMIALSGGQECIEKAQEAYFLKKCEGPSYVRLLASIAGKDIWDVVHNADLKNWKEIVAVICTFADDKDYPELCEALGDRLEEYSRTHDSKETRKDASFCYLASSKLEKVVSIWIQELKENESKMVETASGETGFSIHVQVLRDFIEKVTVFRQVSKFVDAEKDKPSDWKLTSLYDKYIEYAEIVATHGRLDVAEKYLSLLPDSHPAGGAAKNRIQLATKKATTKATPKASTSHIPAARQASTALPQPSLGGYTPVQPPLSQQPPMMNRGPTPNNPYAPPAFNQPANPYAPSAQTSSYAPTTGYQPTQQPGIAPPLFHGQQAHGVPPPPRGLTQSPSTVKPHTERSNVPAWNDLPEGFARTPTPRRGTPSQGPAVISSPFPNQQQQAQSPPPPGPPVAGHRGSMPVAPPPKAPFPAPSHATPPGSAGGSQFVPPERPSSTANLYAPPPAQHPPTGAAGGPSHIARSASPYTPPPAGAPPSNRYAPVASAQPSHPPGPPGPSGPPGPPQQAPGPGPYGAQRFQPAPPTQGGPPQGPYAPQGGQFTQPPPPPHTGAPPRQDSRPSTGQSQKKAPTAPPKHPAGDRSHIPDNAKPIFEILSADMQRVKARAPSSFKAQVNDTERRLNILFDHLNNEDLLKPATIESMVELARAIQSREYEAAQAIHLDILTNRTDECGNWMVYNLLPDIKQLTHTNFYLGRCQTIDWHEQSNSMNGMQKKPHFLFNPDLVSI</sequence>
<evidence type="ECO:0000256" key="12">
    <source>
        <dbReference type="ARBA" id="ARBA00023136"/>
    </source>
</evidence>
<dbReference type="GO" id="GO:0015031">
    <property type="term" value="P:protein transport"/>
    <property type="evidence" value="ECO:0007669"/>
    <property type="project" value="UniProtKB-KW"/>
</dbReference>
<evidence type="ECO:0000256" key="6">
    <source>
        <dbReference type="ARBA" id="ARBA00022448"/>
    </source>
</evidence>
<evidence type="ECO:0000256" key="8">
    <source>
        <dbReference type="ARBA" id="ARBA00022737"/>
    </source>
</evidence>
<dbReference type="PROSITE" id="PS00678">
    <property type="entry name" value="WD_REPEATS_1"/>
    <property type="match status" value="1"/>
</dbReference>
<accession>A0A022VY98</accession>
<dbReference type="InterPro" id="IPR040251">
    <property type="entry name" value="SEC31-like"/>
</dbReference>
<dbReference type="Pfam" id="PF07304">
    <property type="entry name" value="SRA1"/>
    <property type="match status" value="1"/>
</dbReference>
<dbReference type="Gene3D" id="1.25.40.1030">
    <property type="match status" value="1"/>
</dbReference>
<feature type="compositionally biased region" description="Low complexity" evidence="17">
    <location>
        <begin position="962"/>
        <end position="973"/>
    </location>
</feature>
<dbReference type="GO" id="GO:0030127">
    <property type="term" value="C:COPII vesicle coat"/>
    <property type="evidence" value="ECO:0007669"/>
    <property type="project" value="TreeGrafter"/>
</dbReference>
<protein>
    <recommendedName>
        <fullName evidence="5">Protein transport protein SEC31</fullName>
    </recommendedName>
    <alternativeName>
        <fullName evidence="4">Protein transport protein sec31</fullName>
    </alternativeName>
</protein>
<keyword evidence="7 16" id="KW-0853">WD repeat</keyword>
<feature type="repeat" description="WD" evidence="16">
    <location>
        <begin position="253"/>
        <end position="295"/>
    </location>
</feature>
<evidence type="ECO:0000256" key="11">
    <source>
        <dbReference type="ARBA" id="ARBA00022927"/>
    </source>
</evidence>
<feature type="compositionally biased region" description="Low complexity" evidence="17">
    <location>
        <begin position="806"/>
        <end position="815"/>
    </location>
</feature>
<feature type="compositionally biased region" description="Pro residues" evidence="17">
    <location>
        <begin position="1077"/>
        <end position="1099"/>
    </location>
</feature>
<comment type="subunit">
    <text evidence="15">The COPII coat is composed of at least 5 proteins: the SEC23/24 complex, the SEC13/31 complex, and the protein SAR1. SEC13 and SEC31 make a 2:2 tetramer that forms the edge element of the COPII outer coat. The tetramer self-assembles in multiple copies to form the complete polyhedral cage. Interacts (via WD 8) with SEC13.</text>
</comment>
<feature type="domain" description="Sec16 Sec23-binding" evidence="19">
    <location>
        <begin position="561"/>
        <end position="784"/>
    </location>
</feature>
<evidence type="ECO:0000256" key="17">
    <source>
        <dbReference type="SAM" id="MobiDB-lite"/>
    </source>
</evidence>
<dbReference type="Pfam" id="PF12931">
    <property type="entry name" value="TPR_Sec16"/>
    <property type="match status" value="1"/>
</dbReference>
<organism evidence="20">
    <name type="scientific">Trichophyton rubrum CBS 288.86</name>
    <dbReference type="NCBI Taxonomy" id="1215330"/>
    <lineage>
        <taxon>Eukaryota</taxon>
        <taxon>Fungi</taxon>
        <taxon>Dikarya</taxon>
        <taxon>Ascomycota</taxon>
        <taxon>Pezizomycotina</taxon>
        <taxon>Eurotiomycetes</taxon>
        <taxon>Eurotiomycetidae</taxon>
        <taxon>Onygenales</taxon>
        <taxon>Arthrodermataceae</taxon>
        <taxon>Trichophyton</taxon>
    </lineage>
</organism>
<feature type="region of interest" description="Disordered" evidence="17">
    <location>
        <begin position="806"/>
        <end position="1173"/>
    </location>
</feature>
<evidence type="ECO:0000256" key="16">
    <source>
        <dbReference type="PROSITE-ProRule" id="PRU00221"/>
    </source>
</evidence>
<dbReference type="InterPro" id="IPR009917">
    <property type="entry name" value="SRA1/Sec31"/>
</dbReference>
<comment type="function">
    <text evidence="14">Component of the coat protein complex II (COPII) which promotes the formation of transport vesicles from the endoplasmic reticulum (ER). The coat has two main functions, the physical deformation of the endoplasmic reticulum membrane into vesicles and the selection of cargo molecules.</text>
</comment>
<keyword evidence="9" id="KW-0256">Endoplasmic reticulum</keyword>